<dbReference type="SMART" id="SM00257">
    <property type="entry name" value="LysM"/>
    <property type="match status" value="1"/>
</dbReference>
<dbReference type="CDD" id="cd00118">
    <property type="entry name" value="LysM"/>
    <property type="match status" value="1"/>
</dbReference>
<accession>A0AAE1C534</accession>
<dbReference type="Pfam" id="PF01476">
    <property type="entry name" value="LysM"/>
    <property type="match status" value="1"/>
</dbReference>
<dbReference type="PANTHER" id="PTHR20932:SF8">
    <property type="entry name" value="LD22649P"/>
    <property type="match status" value="1"/>
</dbReference>
<feature type="region of interest" description="Disordered" evidence="1">
    <location>
        <begin position="543"/>
        <end position="624"/>
    </location>
</feature>
<feature type="region of interest" description="Disordered" evidence="1">
    <location>
        <begin position="1"/>
        <end position="109"/>
    </location>
</feature>
<gene>
    <name evidence="3" type="ORF">LTR78_001720</name>
</gene>
<sequence length="624" mass="66762">MHASNVRTSSTPATASSLRPRTRRLISGLDEGDETTFDPAAAPLRRVASPLPSPFVSRSASPIPATRLSRPSSSHDPPSNSRFGSVGKSSLSRQRKTGADSPTLSDLWGNSWTTLQGIATDLLSGDPIVDAKRKPRRTKGVLNYGSSRSSTSAPPGQWGPDAPTSRPTMRDIGGGTKDEQLAAMRAQKRKDMLTRQETSYADTLGKFKRRMSDDRASMSAPPGENEDRDALVYVHQVKKDDTLAGITIKYNCSANVLRKANRMWPNDTIHSRETLILPVDACGAKGRVMPGPEALDLLSSDADALSAGQAEEVNPPDTKATNGNIPSRNRTNSESTSASRRASSSAARSSVGDDPAWQHDSWVLLPGATKPTEIARLSRRALGYFPPARRKSNCFSEFDTPSTSLDLTRPATNDLVPASPLPQNAAQRPVRPRRSSSATNGYFPSYLSGPGGVGTMNRNVCFPGPAQDGLNKMFAKHLPDVAPPRLQQSLLTPEFPLYTDEVTPLASGATTPNPSKNLNLENVGGAIESWMRKTASQVQSAMHQPERQKAARASVGAPGRGAGGIGDLIEMTDEFEIGADEDEEGGRGRQGSAVYLGQQSTATSYLHGAMPRERSNAGKNGKDN</sequence>
<feature type="region of interest" description="Disordered" evidence="1">
    <location>
        <begin position="414"/>
        <end position="443"/>
    </location>
</feature>
<dbReference type="EMBL" id="JAUTXT010000004">
    <property type="protein sequence ID" value="KAK3678423.1"/>
    <property type="molecule type" value="Genomic_DNA"/>
</dbReference>
<name>A0AAE1C534_9PEZI</name>
<feature type="compositionally biased region" description="Low complexity" evidence="1">
    <location>
        <begin position="327"/>
        <end position="350"/>
    </location>
</feature>
<protein>
    <recommendedName>
        <fullName evidence="2">LysM domain-containing protein</fullName>
    </recommendedName>
</protein>
<feature type="compositionally biased region" description="Polar residues" evidence="1">
    <location>
        <begin position="1"/>
        <end position="19"/>
    </location>
</feature>
<dbReference type="SUPFAM" id="SSF54106">
    <property type="entry name" value="LysM domain"/>
    <property type="match status" value="1"/>
</dbReference>
<dbReference type="Gene3D" id="3.10.350.10">
    <property type="entry name" value="LysM domain"/>
    <property type="match status" value="1"/>
</dbReference>
<feature type="region of interest" description="Disordered" evidence="1">
    <location>
        <begin position="306"/>
        <end position="358"/>
    </location>
</feature>
<feature type="region of interest" description="Disordered" evidence="1">
    <location>
        <begin position="129"/>
        <end position="174"/>
    </location>
</feature>
<keyword evidence="4" id="KW-1185">Reference proteome</keyword>
<dbReference type="InterPro" id="IPR045030">
    <property type="entry name" value="LYSM1-4"/>
</dbReference>
<proteinExistence type="predicted"/>
<dbReference type="Proteomes" id="UP001274830">
    <property type="component" value="Unassembled WGS sequence"/>
</dbReference>
<feature type="compositionally biased region" description="Acidic residues" evidence="1">
    <location>
        <begin position="570"/>
        <end position="584"/>
    </location>
</feature>
<evidence type="ECO:0000313" key="3">
    <source>
        <dbReference type="EMBL" id="KAK3678423.1"/>
    </source>
</evidence>
<dbReference type="AlphaFoldDB" id="A0AAE1C534"/>
<evidence type="ECO:0000256" key="1">
    <source>
        <dbReference type="SAM" id="MobiDB-lite"/>
    </source>
</evidence>
<feature type="compositionally biased region" description="Polar residues" evidence="1">
    <location>
        <begin position="100"/>
        <end position="109"/>
    </location>
</feature>
<organism evidence="3 4">
    <name type="scientific">Recurvomyces mirabilis</name>
    <dbReference type="NCBI Taxonomy" id="574656"/>
    <lineage>
        <taxon>Eukaryota</taxon>
        <taxon>Fungi</taxon>
        <taxon>Dikarya</taxon>
        <taxon>Ascomycota</taxon>
        <taxon>Pezizomycotina</taxon>
        <taxon>Dothideomycetes</taxon>
        <taxon>Dothideomycetidae</taxon>
        <taxon>Mycosphaerellales</taxon>
        <taxon>Teratosphaeriaceae</taxon>
        <taxon>Recurvomyces</taxon>
    </lineage>
</organism>
<feature type="compositionally biased region" description="Polar residues" evidence="1">
    <location>
        <begin position="69"/>
        <end position="92"/>
    </location>
</feature>
<dbReference type="PROSITE" id="PS51782">
    <property type="entry name" value="LYSM"/>
    <property type="match status" value="1"/>
</dbReference>
<reference evidence="3" key="1">
    <citation type="submission" date="2023-07" db="EMBL/GenBank/DDBJ databases">
        <title>Black Yeasts Isolated from many extreme environments.</title>
        <authorList>
            <person name="Coleine C."/>
            <person name="Stajich J.E."/>
            <person name="Selbmann L."/>
        </authorList>
    </citation>
    <scope>NUCLEOTIDE SEQUENCE</scope>
    <source>
        <strain evidence="3">CCFEE 5485</strain>
    </source>
</reference>
<evidence type="ECO:0000259" key="2">
    <source>
        <dbReference type="PROSITE" id="PS51782"/>
    </source>
</evidence>
<feature type="compositionally biased region" description="Polar residues" evidence="1">
    <location>
        <begin position="144"/>
        <end position="154"/>
    </location>
</feature>
<dbReference type="PANTHER" id="PTHR20932">
    <property type="entry name" value="LYSM AND PUTATIVE PEPTIDOGLYCAN-BINDING DOMAIN-CONTAINING PROTEIN"/>
    <property type="match status" value="1"/>
</dbReference>
<dbReference type="InterPro" id="IPR018392">
    <property type="entry name" value="LysM"/>
</dbReference>
<feature type="domain" description="LysM" evidence="2">
    <location>
        <begin position="233"/>
        <end position="277"/>
    </location>
</feature>
<comment type="caution">
    <text evidence="3">The sequence shown here is derived from an EMBL/GenBank/DDBJ whole genome shotgun (WGS) entry which is preliminary data.</text>
</comment>
<feature type="compositionally biased region" description="Basic and acidic residues" evidence="1">
    <location>
        <begin position="610"/>
        <end position="624"/>
    </location>
</feature>
<evidence type="ECO:0000313" key="4">
    <source>
        <dbReference type="Proteomes" id="UP001274830"/>
    </source>
</evidence>
<dbReference type="InterPro" id="IPR036779">
    <property type="entry name" value="LysM_dom_sf"/>
</dbReference>